<dbReference type="GO" id="GO:0003723">
    <property type="term" value="F:RNA binding"/>
    <property type="evidence" value="ECO:0007669"/>
    <property type="project" value="TreeGrafter"/>
</dbReference>
<dbReference type="EMBL" id="KK826098">
    <property type="protein sequence ID" value="KFP72869.1"/>
    <property type="molecule type" value="Genomic_DNA"/>
</dbReference>
<evidence type="ECO:0000256" key="2">
    <source>
        <dbReference type="ARBA" id="ARBA00022801"/>
    </source>
</evidence>
<name>A0A091MHU6_9PASS</name>
<reference evidence="3 4" key="1">
    <citation type="submission" date="2014-04" db="EMBL/GenBank/DDBJ databases">
        <title>Genome evolution of avian class.</title>
        <authorList>
            <person name="Zhang G."/>
            <person name="Li C."/>
        </authorList>
    </citation>
    <scope>NUCLEOTIDE SEQUENCE [LARGE SCALE GENOMIC DNA]</scope>
    <source>
        <strain evidence="3">BGI_N310</strain>
    </source>
</reference>
<dbReference type="GO" id="GO:0004126">
    <property type="term" value="F:cytidine deaminase activity"/>
    <property type="evidence" value="ECO:0007669"/>
    <property type="project" value="TreeGrafter"/>
</dbReference>
<gene>
    <name evidence="3" type="ORF">N310_12929</name>
</gene>
<dbReference type="GO" id="GO:0016554">
    <property type="term" value="P:cytidine to uridine editing"/>
    <property type="evidence" value="ECO:0007669"/>
    <property type="project" value="TreeGrafter"/>
</dbReference>
<organism evidence="3 4">
    <name type="scientific">Acanthisitta chloris</name>
    <name type="common">rifleman</name>
    <dbReference type="NCBI Taxonomy" id="57068"/>
    <lineage>
        <taxon>Eukaryota</taxon>
        <taxon>Metazoa</taxon>
        <taxon>Chordata</taxon>
        <taxon>Craniata</taxon>
        <taxon>Vertebrata</taxon>
        <taxon>Euteleostomi</taxon>
        <taxon>Archelosauria</taxon>
        <taxon>Archosauria</taxon>
        <taxon>Dinosauria</taxon>
        <taxon>Saurischia</taxon>
        <taxon>Theropoda</taxon>
        <taxon>Coelurosauria</taxon>
        <taxon>Aves</taxon>
        <taxon>Neognathae</taxon>
        <taxon>Neoaves</taxon>
        <taxon>Telluraves</taxon>
        <taxon>Australaves</taxon>
        <taxon>Passeriformes</taxon>
        <taxon>Acanthisittidae</taxon>
        <taxon>Acanthisitta</taxon>
    </lineage>
</organism>
<keyword evidence="2" id="KW-0378">Hydrolase</keyword>
<dbReference type="PANTHER" id="PTHR13857:SF26">
    <property type="entry name" value="C-U-EDITING ENZYME APOBEC-1"/>
    <property type="match status" value="1"/>
</dbReference>
<keyword evidence="1" id="KW-0479">Metal-binding</keyword>
<dbReference type="InterPro" id="IPR050610">
    <property type="entry name" value="APOBEC_Cyt_Deaminase"/>
</dbReference>
<dbReference type="Gene3D" id="3.40.140.10">
    <property type="entry name" value="Cytidine Deaminase, domain 2"/>
    <property type="match status" value="1"/>
</dbReference>
<dbReference type="AlphaFoldDB" id="A0A091MHU6"/>
<dbReference type="GO" id="GO:0005634">
    <property type="term" value="C:nucleus"/>
    <property type="evidence" value="ECO:0007669"/>
    <property type="project" value="TreeGrafter"/>
</dbReference>
<dbReference type="PANTHER" id="PTHR13857">
    <property type="entry name" value="MRNA EDITING ENZYME"/>
    <property type="match status" value="1"/>
</dbReference>
<dbReference type="Proteomes" id="UP000053537">
    <property type="component" value="Unassembled WGS sequence"/>
</dbReference>
<evidence type="ECO:0000313" key="4">
    <source>
        <dbReference type="Proteomes" id="UP000053537"/>
    </source>
</evidence>
<protein>
    <submittedName>
        <fullName evidence="3">C-&gt;U-editing enzyme APOBEC-1</fullName>
    </submittedName>
</protein>
<evidence type="ECO:0000256" key="1">
    <source>
        <dbReference type="ARBA" id="ARBA00022723"/>
    </source>
</evidence>
<feature type="non-terminal residue" evidence="3">
    <location>
        <position position="1"/>
    </location>
</feature>
<dbReference type="Pfam" id="PF18775">
    <property type="entry name" value="APOBEC4"/>
    <property type="match status" value="1"/>
</dbReference>
<dbReference type="GO" id="GO:0005737">
    <property type="term" value="C:cytoplasm"/>
    <property type="evidence" value="ECO:0007669"/>
    <property type="project" value="TreeGrafter"/>
</dbReference>
<sequence length="63" mass="7684">ITWYLSWSPCVNCCYKIRDFLNRHSYVTIRIYVARLCYRGFHRNRKGLRNLVSLREVTVNVME</sequence>
<keyword evidence="4" id="KW-1185">Reference proteome</keyword>
<feature type="non-terminal residue" evidence="3">
    <location>
        <position position="63"/>
    </location>
</feature>
<proteinExistence type="predicted"/>
<accession>A0A091MHU6</accession>
<dbReference type="GO" id="GO:0046872">
    <property type="term" value="F:metal ion binding"/>
    <property type="evidence" value="ECO:0007669"/>
    <property type="project" value="UniProtKB-KW"/>
</dbReference>
<evidence type="ECO:0000313" key="3">
    <source>
        <dbReference type="EMBL" id="KFP72869.1"/>
    </source>
</evidence>